<dbReference type="InterPro" id="IPR000326">
    <property type="entry name" value="PAP2/HPO"/>
</dbReference>
<proteinExistence type="predicted"/>
<evidence type="ECO:0000313" key="2">
    <source>
        <dbReference type="EMBL" id="AQT42125.1"/>
    </source>
</evidence>
<evidence type="ECO:0000259" key="1">
    <source>
        <dbReference type="Pfam" id="PF01569"/>
    </source>
</evidence>
<protein>
    <submittedName>
        <fullName evidence="2">Acid phosphatase (Class A)</fullName>
        <ecNumber evidence="2">3.1.3.2</ecNumber>
    </submittedName>
</protein>
<dbReference type="SUPFAM" id="SSF48317">
    <property type="entry name" value="Acid phosphatase/Vanadium-dependent haloperoxidase"/>
    <property type="match status" value="1"/>
</dbReference>
<keyword evidence="3" id="KW-1185">Reference proteome</keyword>
<dbReference type="PRINTS" id="PR00483">
    <property type="entry name" value="BACPHPHTASE"/>
</dbReference>
<dbReference type="EC" id="3.1.3.2" evidence="2"/>
<dbReference type="GO" id="GO:0003993">
    <property type="term" value="F:acid phosphatase activity"/>
    <property type="evidence" value="ECO:0007669"/>
    <property type="project" value="UniProtKB-EC"/>
</dbReference>
<dbReference type="InterPro" id="IPR036938">
    <property type="entry name" value="PAP2/HPO_sf"/>
</dbReference>
<keyword evidence="2" id="KW-0378">Hydrolase</keyword>
<dbReference type="RefSeq" id="WP_078039179.1">
    <property type="nucleotide sequence ID" value="NZ_CP015820.1"/>
</dbReference>
<dbReference type="Proteomes" id="UP000189660">
    <property type="component" value="Chromosome"/>
</dbReference>
<gene>
    <name evidence="2" type="ORF">BBC0178_006290</name>
</gene>
<dbReference type="GO" id="GO:0030288">
    <property type="term" value="C:outer membrane-bounded periplasmic space"/>
    <property type="evidence" value="ECO:0007669"/>
    <property type="project" value="InterPro"/>
</dbReference>
<accession>A0A1U9M9X6</accession>
<name>A0A1U9M9X6_9HYPH</name>
<reference evidence="2 3" key="1">
    <citation type="submission" date="2016-11" db="EMBL/GenBank/DDBJ databases">
        <title>Comparative genomics of Bartonella apis.</title>
        <authorList>
            <person name="Engel P."/>
        </authorList>
    </citation>
    <scope>NUCLEOTIDE SEQUENCE [LARGE SCALE GENOMIC DNA]</scope>
    <source>
        <strain evidence="2 3">BBC0178</strain>
    </source>
</reference>
<dbReference type="EMBL" id="CP015820">
    <property type="protein sequence ID" value="AQT42125.1"/>
    <property type="molecule type" value="Genomic_DNA"/>
</dbReference>
<dbReference type="Pfam" id="PF01569">
    <property type="entry name" value="PAP2"/>
    <property type="match status" value="1"/>
</dbReference>
<organism evidence="2 3">
    <name type="scientific">Bartonella apihabitans</name>
    <dbReference type="NCBI Taxonomy" id="2750929"/>
    <lineage>
        <taxon>Bacteria</taxon>
        <taxon>Pseudomonadati</taxon>
        <taxon>Pseudomonadota</taxon>
        <taxon>Alphaproteobacteria</taxon>
        <taxon>Hyphomicrobiales</taxon>
        <taxon>Bartonellaceae</taxon>
        <taxon>Bartonella</taxon>
    </lineage>
</organism>
<dbReference type="OrthoDB" id="9805301at2"/>
<sequence length="268" mass="30728">MRKTRKLTIAVLGCATLFCSGYYLSGNGYLNRYGEQRMMLDVTPPPFGSAEQQRDEKIFLKTRNYTGSARWKQAINDAKATQAELIQSFSCATGHQLDPKNMPNFVKLFTKIDEDAERLTRQSKKEFKIPRPYIAYGGASCARPSGYDYPSGHAMEGWTVARLLVEFFPERRAAIFTRARSFAESRVICGVHSVSAVEVDEHYSERLFERLKKLKTFQNDLSITQSEMEKLKEWSDKNGKCEKFPAEYVKPFSIRTSFSYSYPAHVVR</sequence>
<evidence type="ECO:0000313" key="3">
    <source>
        <dbReference type="Proteomes" id="UP000189660"/>
    </source>
</evidence>
<dbReference type="InterPro" id="IPR001011">
    <property type="entry name" value="Acid_Pase_classA_bac"/>
</dbReference>
<dbReference type="AlphaFoldDB" id="A0A1U9M9X6"/>
<feature type="domain" description="Phosphatidic acid phosphatase type 2/haloperoxidase" evidence="1">
    <location>
        <begin position="103"/>
        <end position="197"/>
    </location>
</feature>
<dbReference type="CDD" id="cd03397">
    <property type="entry name" value="PAP2_acid_phosphatase"/>
    <property type="match status" value="1"/>
</dbReference>
<dbReference type="KEGG" id="bapa:BBC0178_006290"/>
<dbReference type="Gene3D" id="1.20.144.10">
    <property type="entry name" value="Phosphatidic acid phosphatase type 2/haloperoxidase"/>
    <property type="match status" value="1"/>
</dbReference>